<dbReference type="SUPFAM" id="SSF110849">
    <property type="entry name" value="ParB/Sulfiredoxin"/>
    <property type="match status" value="1"/>
</dbReference>
<dbReference type="OrthoDB" id="7806498at2"/>
<sequence>MELTFIDLEQLIPSRRNVRKLGAKDVQDLTASIAALGLLQPLLVQPFEEGLSA</sequence>
<feature type="domain" description="ParB-like N-terminal" evidence="1">
    <location>
        <begin position="3"/>
        <end position="48"/>
    </location>
</feature>
<dbReference type="Proteomes" id="UP000198767">
    <property type="component" value="Unassembled WGS sequence"/>
</dbReference>
<keyword evidence="3" id="KW-1185">Reference proteome</keyword>
<evidence type="ECO:0000313" key="3">
    <source>
        <dbReference type="Proteomes" id="UP000198767"/>
    </source>
</evidence>
<accession>A0A1G5RBH2</accession>
<dbReference type="Gene3D" id="3.90.1530.10">
    <property type="entry name" value="Conserved hypothetical protein from pyrococcus furiosus pfu- 392566-001, ParB domain"/>
    <property type="match status" value="1"/>
</dbReference>
<proteinExistence type="predicted"/>
<dbReference type="EMBL" id="FMWG01000012">
    <property type="protein sequence ID" value="SCZ71434.1"/>
    <property type="molecule type" value="Genomic_DNA"/>
</dbReference>
<name>A0A1G5RBH2_9RHOB</name>
<evidence type="ECO:0000259" key="1">
    <source>
        <dbReference type="Pfam" id="PF02195"/>
    </source>
</evidence>
<organism evidence="2 3">
    <name type="scientific">Epibacterium ulvae</name>
    <dbReference type="NCBI Taxonomy" id="1156985"/>
    <lineage>
        <taxon>Bacteria</taxon>
        <taxon>Pseudomonadati</taxon>
        <taxon>Pseudomonadota</taxon>
        <taxon>Alphaproteobacteria</taxon>
        <taxon>Rhodobacterales</taxon>
        <taxon>Roseobacteraceae</taxon>
        <taxon>Epibacterium</taxon>
    </lineage>
</organism>
<dbReference type="Pfam" id="PF02195">
    <property type="entry name" value="ParB_N"/>
    <property type="match status" value="1"/>
</dbReference>
<reference evidence="2 3" key="1">
    <citation type="submission" date="2016-10" db="EMBL/GenBank/DDBJ databases">
        <authorList>
            <person name="de Groot N.N."/>
        </authorList>
    </citation>
    <scope>NUCLEOTIDE SEQUENCE [LARGE SCALE GENOMIC DNA]</scope>
    <source>
        <strain evidence="2 3">U95</strain>
    </source>
</reference>
<dbReference type="RefSeq" id="WP_090220615.1">
    <property type="nucleotide sequence ID" value="NZ_FMWG01000012.1"/>
</dbReference>
<dbReference type="STRING" id="1156985.SAMN04488118_1129"/>
<dbReference type="AlphaFoldDB" id="A0A1G5RBH2"/>
<evidence type="ECO:0000313" key="2">
    <source>
        <dbReference type="EMBL" id="SCZ71434.1"/>
    </source>
</evidence>
<gene>
    <name evidence="2" type="ORF">SAMN04488118_1129</name>
</gene>
<protein>
    <submittedName>
        <fullName evidence="2">ParB-like nuclease domain-containing protein</fullName>
    </submittedName>
</protein>
<dbReference type="InterPro" id="IPR003115">
    <property type="entry name" value="ParB_N"/>
</dbReference>
<dbReference type="InterPro" id="IPR036086">
    <property type="entry name" value="ParB/Sulfiredoxin_sf"/>
</dbReference>